<feature type="transmembrane region" description="Helical" evidence="1">
    <location>
        <begin position="266"/>
        <end position="293"/>
    </location>
</feature>
<evidence type="ECO:0000313" key="2">
    <source>
        <dbReference type="EMBL" id="RUT07883.1"/>
    </source>
</evidence>
<feature type="transmembrane region" description="Helical" evidence="1">
    <location>
        <begin position="392"/>
        <end position="411"/>
    </location>
</feature>
<protein>
    <recommendedName>
        <fullName evidence="4">Glucose-6-phosphate isomerase</fullName>
    </recommendedName>
</protein>
<evidence type="ECO:0008006" key="4">
    <source>
        <dbReference type="Google" id="ProtNLM"/>
    </source>
</evidence>
<feature type="transmembrane region" description="Helical" evidence="1">
    <location>
        <begin position="98"/>
        <end position="116"/>
    </location>
</feature>
<dbReference type="PANTHER" id="PTHR37422:SF13">
    <property type="entry name" value="LIPOPOLYSACCHARIDE BIOSYNTHESIS PROTEIN PA4999-RELATED"/>
    <property type="match status" value="1"/>
</dbReference>
<feature type="transmembrane region" description="Helical" evidence="1">
    <location>
        <begin position="232"/>
        <end position="254"/>
    </location>
</feature>
<feature type="transmembrane region" description="Helical" evidence="1">
    <location>
        <begin position="354"/>
        <end position="372"/>
    </location>
</feature>
<keyword evidence="1" id="KW-0812">Transmembrane</keyword>
<dbReference type="PANTHER" id="PTHR37422">
    <property type="entry name" value="TEICHURONIC ACID BIOSYNTHESIS PROTEIN TUAE"/>
    <property type="match status" value="1"/>
</dbReference>
<accession>A0A433VP15</accession>
<dbReference type="AlphaFoldDB" id="A0A433VP15"/>
<keyword evidence="1" id="KW-1133">Transmembrane helix</keyword>
<keyword evidence="1" id="KW-0472">Membrane</keyword>
<name>A0A433VP15_9CYAN</name>
<reference evidence="2" key="1">
    <citation type="submission" date="2018-12" db="EMBL/GenBank/DDBJ databases">
        <authorList>
            <person name="Will S."/>
            <person name="Neumann-Schaal M."/>
            <person name="Henke P."/>
        </authorList>
    </citation>
    <scope>NUCLEOTIDE SEQUENCE</scope>
    <source>
        <strain evidence="2">PCC 7102</strain>
    </source>
</reference>
<dbReference type="Proteomes" id="UP000271624">
    <property type="component" value="Unassembled WGS sequence"/>
</dbReference>
<comment type="caution">
    <text evidence="2">The sequence shown here is derived from an EMBL/GenBank/DDBJ whole genome shotgun (WGS) entry which is preliminary data.</text>
</comment>
<evidence type="ECO:0000256" key="1">
    <source>
        <dbReference type="SAM" id="Phobius"/>
    </source>
</evidence>
<dbReference type="OrthoDB" id="7295126at2"/>
<proteinExistence type="predicted"/>
<feature type="transmembrane region" description="Helical" evidence="1">
    <location>
        <begin position="23"/>
        <end position="47"/>
    </location>
</feature>
<feature type="transmembrane region" description="Helical" evidence="1">
    <location>
        <begin position="184"/>
        <end position="204"/>
    </location>
</feature>
<reference evidence="2" key="2">
    <citation type="journal article" date="2019" name="Genome Biol. Evol.">
        <title>Day and night: Metabolic profiles and evolutionary relationships of six axenic non-marine cyanobacteria.</title>
        <authorList>
            <person name="Will S.E."/>
            <person name="Henke P."/>
            <person name="Boedeker C."/>
            <person name="Huang S."/>
            <person name="Brinkmann H."/>
            <person name="Rohde M."/>
            <person name="Jarek M."/>
            <person name="Friedl T."/>
            <person name="Seufert S."/>
            <person name="Schumacher M."/>
            <person name="Overmann J."/>
            <person name="Neumann-Schaal M."/>
            <person name="Petersen J."/>
        </authorList>
    </citation>
    <scope>NUCLEOTIDE SEQUENCE [LARGE SCALE GENOMIC DNA]</scope>
    <source>
        <strain evidence="2">PCC 7102</strain>
    </source>
</reference>
<feature type="transmembrane region" description="Helical" evidence="1">
    <location>
        <begin position="431"/>
        <end position="457"/>
    </location>
</feature>
<feature type="transmembrane region" description="Helical" evidence="1">
    <location>
        <begin position="299"/>
        <end position="320"/>
    </location>
</feature>
<dbReference type="EMBL" id="RSCL01000004">
    <property type="protein sequence ID" value="RUT07883.1"/>
    <property type="molecule type" value="Genomic_DNA"/>
</dbReference>
<dbReference type="InterPro" id="IPR051533">
    <property type="entry name" value="WaaL-like"/>
</dbReference>
<feature type="transmembrane region" description="Helical" evidence="1">
    <location>
        <begin position="54"/>
        <end position="78"/>
    </location>
</feature>
<organism evidence="2 3">
    <name type="scientific">Dulcicalothrix desertica PCC 7102</name>
    <dbReference type="NCBI Taxonomy" id="232991"/>
    <lineage>
        <taxon>Bacteria</taxon>
        <taxon>Bacillati</taxon>
        <taxon>Cyanobacteriota</taxon>
        <taxon>Cyanophyceae</taxon>
        <taxon>Nostocales</taxon>
        <taxon>Calotrichaceae</taxon>
        <taxon>Dulcicalothrix</taxon>
    </lineage>
</organism>
<sequence length="476" mass="53394">MNTNQSLLPYPLKHNAPKENSPLFAWLAIGSLIVFSVVCYFGAASLLRQAFPALSFFVGLFLYFRYPALYIGFNWWLWFLIAIIRRLIDYKAGWDTNGFILITPYLVTLITFWTFVKELPRSLRIGGFPFVVAIMSVFYGMAVGLVSYDKVVVFRTALDWLAPVLYGFHVFVKWRDYPNYRQNIQTVFLWCVLLTGAYGIYQYLVAPEWDKFWLIQTKLVSMGSPRPLGLRVWGTMHSPGPFANIIMVGLLILLNNVRPLGFAASIVGYVSFLLTVVRSSWGGWIVGVVSLITNLKPKLQMRLVVTAIILVLCVVPLATIEPFGKVITERLESISNLEKDQSFNDRSNTYDRKLGIALSSVLGQGIGGTWVVDKDGKLVNIVLDSGILDSFFALGWFGAIPYLGSMILIIIQSFQGSETRNDAFACTARSISLGIFFQMIFSSLMLGLSGITLWGFMGLAMAAKKYNSSQIVGRMY</sequence>
<keyword evidence="3" id="KW-1185">Reference proteome</keyword>
<feature type="transmembrane region" description="Helical" evidence="1">
    <location>
        <begin position="128"/>
        <end position="146"/>
    </location>
</feature>
<dbReference type="RefSeq" id="WP_127080729.1">
    <property type="nucleotide sequence ID" value="NZ_RSCL01000004.1"/>
</dbReference>
<evidence type="ECO:0000313" key="3">
    <source>
        <dbReference type="Proteomes" id="UP000271624"/>
    </source>
</evidence>
<gene>
    <name evidence="2" type="ORF">DSM106972_021430</name>
</gene>